<evidence type="ECO:0000256" key="5">
    <source>
        <dbReference type="SAM" id="SignalP"/>
    </source>
</evidence>
<evidence type="ECO:0000256" key="2">
    <source>
        <dbReference type="ARBA" id="ARBA00022723"/>
    </source>
</evidence>
<dbReference type="SMART" id="SM00849">
    <property type="entry name" value="Lactamase_B"/>
    <property type="match status" value="1"/>
</dbReference>
<dbReference type="PANTHER" id="PTHR42978:SF6">
    <property type="entry name" value="QUORUM-QUENCHING LACTONASE YTNP-RELATED"/>
    <property type="match status" value="1"/>
</dbReference>
<feature type="domain" description="Metallo-beta-lactamase" evidence="6">
    <location>
        <begin position="97"/>
        <end position="285"/>
    </location>
</feature>
<dbReference type="GO" id="GO:0016787">
    <property type="term" value="F:hydrolase activity"/>
    <property type="evidence" value="ECO:0007669"/>
    <property type="project" value="UniProtKB-KW"/>
</dbReference>
<name>A0A7W6JGV5_9CAUL</name>
<dbReference type="EMBL" id="JACIDM010000003">
    <property type="protein sequence ID" value="MBB4083938.1"/>
    <property type="molecule type" value="Genomic_DNA"/>
</dbReference>
<evidence type="ECO:0000259" key="6">
    <source>
        <dbReference type="SMART" id="SM00849"/>
    </source>
</evidence>
<evidence type="ECO:0000313" key="7">
    <source>
        <dbReference type="EMBL" id="MBB4083938.1"/>
    </source>
</evidence>
<dbReference type="Pfam" id="PF00753">
    <property type="entry name" value="Lactamase_B"/>
    <property type="match status" value="1"/>
</dbReference>
<evidence type="ECO:0000256" key="1">
    <source>
        <dbReference type="ARBA" id="ARBA00007749"/>
    </source>
</evidence>
<feature type="chain" id="PRO_5031132935" evidence="5">
    <location>
        <begin position="28"/>
        <end position="311"/>
    </location>
</feature>
<dbReference type="Gene3D" id="3.60.15.10">
    <property type="entry name" value="Ribonuclease Z/Hydroxyacylglutathione hydrolase-like"/>
    <property type="match status" value="1"/>
</dbReference>
<gene>
    <name evidence="7" type="ORF">GGR12_002826</name>
</gene>
<dbReference type="Proteomes" id="UP000529946">
    <property type="component" value="Unassembled WGS sequence"/>
</dbReference>
<dbReference type="GO" id="GO:0046872">
    <property type="term" value="F:metal ion binding"/>
    <property type="evidence" value="ECO:0007669"/>
    <property type="project" value="UniProtKB-KW"/>
</dbReference>
<keyword evidence="4" id="KW-0862">Zinc</keyword>
<dbReference type="PROSITE" id="PS51257">
    <property type="entry name" value="PROKAR_LIPOPROTEIN"/>
    <property type="match status" value="1"/>
</dbReference>
<dbReference type="SUPFAM" id="SSF56281">
    <property type="entry name" value="Metallo-hydrolase/oxidoreductase"/>
    <property type="match status" value="1"/>
</dbReference>
<dbReference type="AlphaFoldDB" id="A0A7W6JGV5"/>
<comment type="caution">
    <text evidence="7">The sequence shown here is derived from an EMBL/GenBank/DDBJ whole genome shotgun (WGS) entry which is preliminary data.</text>
</comment>
<keyword evidence="3 7" id="KW-0378">Hydrolase</keyword>
<keyword evidence="8" id="KW-1185">Reference proteome</keyword>
<evidence type="ECO:0000256" key="4">
    <source>
        <dbReference type="ARBA" id="ARBA00022833"/>
    </source>
</evidence>
<keyword evidence="5" id="KW-0732">Signal</keyword>
<sequence length="311" mass="32636">MTLYPRLAAAGLMLAAVLAGCSEPAQKAETSAPAPAPAVAANPDVHAFRIGQLEAVALKDGDIVMPNDGKASPWSNTEEVAALAGAVDAADGKIHLSVQPLLVRDGDRVVLIDTGAGGQMGTQNKLQASLRTAGVDPAQVTDILISHAHGDHVGGLMANGALAFPNAVIHVSIPEWTAMQAYAPQADMVRALTPRVRPFAPGAQVTPSIRAVSLDGHTPGHTGYEITSGDARLLYIGDALHSSIISVQRPDWTNVWDDDNAAAVATRQALLERGASRNLLIYGVHFPFPGLGRFQRRDDGFIWVPETPAQP</sequence>
<keyword evidence="2" id="KW-0479">Metal-binding</keyword>
<protein>
    <submittedName>
        <fullName evidence="7">Glyoxylase-like metal-dependent hydrolase (Beta-lactamase superfamily II)</fullName>
    </submittedName>
</protein>
<evidence type="ECO:0000256" key="3">
    <source>
        <dbReference type="ARBA" id="ARBA00022801"/>
    </source>
</evidence>
<comment type="similarity">
    <text evidence="1">Belongs to the metallo-beta-lactamase superfamily.</text>
</comment>
<dbReference type="PANTHER" id="PTHR42978">
    <property type="entry name" value="QUORUM-QUENCHING LACTONASE YTNP-RELATED-RELATED"/>
    <property type="match status" value="1"/>
</dbReference>
<dbReference type="CDD" id="cd07720">
    <property type="entry name" value="OPHC2-like_MBL-fold"/>
    <property type="match status" value="1"/>
</dbReference>
<organism evidence="7 8">
    <name type="scientific">Brevundimonas lenta</name>
    <dbReference type="NCBI Taxonomy" id="424796"/>
    <lineage>
        <taxon>Bacteria</taxon>
        <taxon>Pseudomonadati</taxon>
        <taxon>Pseudomonadota</taxon>
        <taxon>Alphaproteobacteria</taxon>
        <taxon>Caulobacterales</taxon>
        <taxon>Caulobacteraceae</taxon>
        <taxon>Brevundimonas</taxon>
    </lineage>
</organism>
<accession>A0A7W6JGV5</accession>
<feature type="signal peptide" evidence="5">
    <location>
        <begin position="1"/>
        <end position="27"/>
    </location>
</feature>
<dbReference type="InterPro" id="IPR036866">
    <property type="entry name" value="RibonucZ/Hydroxyglut_hydro"/>
</dbReference>
<dbReference type="RefSeq" id="WP_183205075.1">
    <property type="nucleotide sequence ID" value="NZ_BAAAER010000003.1"/>
</dbReference>
<dbReference type="InterPro" id="IPR051013">
    <property type="entry name" value="MBL_superfamily_lactonases"/>
</dbReference>
<dbReference type="InterPro" id="IPR001279">
    <property type="entry name" value="Metallo-B-lactamas"/>
</dbReference>
<proteinExistence type="inferred from homology"/>
<reference evidence="7 8" key="1">
    <citation type="submission" date="2020-08" db="EMBL/GenBank/DDBJ databases">
        <title>Genomic Encyclopedia of Type Strains, Phase IV (KMG-IV): sequencing the most valuable type-strain genomes for metagenomic binning, comparative biology and taxonomic classification.</title>
        <authorList>
            <person name="Goeker M."/>
        </authorList>
    </citation>
    <scope>NUCLEOTIDE SEQUENCE [LARGE SCALE GENOMIC DNA]</scope>
    <source>
        <strain evidence="7 8">DSM 23960</strain>
    </source>
</reference>
<evidence type="ECO:0000313" key="8">
    <source>
        <dbReference type="Proteomes" id="UP000529946"/>
    </source>
</evidence>